<keyword evidence="2" id="KW-1185">Reference proteome</keyword>
<dbReference type="Proteomes" id="UP000001964">
    <property type="component" value="Chromosome"/>
</dbReference>
<dbReference type="AlphaFoldDB" id="Q0AM05"/>
<proteinExistence type="predicted"/>
<sequence length="81" mass="8329">MATRRFDVVLTGCDAAGEYCITFKVLAPDAVEAEILARAAAALQDIAVATVASVDDLGPSPFEADGIRRVAGRTGKTYAGA</sequence>
<protein>
    <submittedName>
        <fullName evidence="1">Uncharacterized protein</fullName>
    </submittedName>
</protein>
<accession>Q0AM05</accession>
<evidence type="ECO:0000313" key="2">
    <source>
        <dbReference type="Proteomes" id="UP000001964"/>
    </source>
</evidence>
<organism evidence="1 2">
    <name type="scientific">Maricaulis maris (strain MCS10)</name>
    <name type="common">Caulobacter maris</name>
    <dbReference type="NCBI Taxonomy" id="394221"/>
    <lineage>
        <taxon>Bacteria</taxon>
        <taxon>Pseudomonadati</taxon>
        <taxon>Pseudomonadota</taxon>
        <taxon>Alphaproteobacteria</taxon>
        <taxon>Maricaulales</taxon>
        <taxon>Maricaulaceae</taxon>
        <taxon>Maricaulis</taxon>
    </lineage>
</organism>
<dbReference type="EMBL" id="CP000449">
    <property type="protein sequence ID" value="ABI66688.1"/>
    <property type="molecule type" value="Genomic_DNA"/>
</dbReference>
<evidence type="ECO:0000313" key="1">
    <source>
        <dbReference type="EMBL" id="ABI66688.1"/>
    </source>
</evidence>
<reference evidence="1 2" key="1">
    <citation type="submission" date="2006-08" db="EMBL/GenBank/DDBJ databases">
        <title>Complete sequence of Maricaulis maris MCS10.</title>
        <authorList>
            <consortium name="US DOE Joint Genome Institute"/>
            <person name="Copeland A."/>
            <person name="Lucas S."/>
            <person name="Lapidus A."/>
            <person name="Barry K."/>
            <person name="Detter J.C."/>
            <person name="Glavina del Rio T."/>
            <person name="Hammon N."/>
            <person name="Israni S."/>
            <person name="Dalin E."/>
            <person name="Tice H."/>
            <person name="Pitluck S."/>
            <person name="Saunders E."/>
            <person name="Brettin T."/>
            <person name="Bruce D."/>
            <person name="Han C."/>
            <person name="Tapia R."/>
            <person name="Gilna P."/>
            <person name="Schmutz J."/>
            <person name="Larimer F."/>
            <person name="Land M."/>
            <person name="Hauser L."/>
            <person name="Kyrpides N."/>
            <person name="Mikhailova N."/>
            <person name="Viollier P."/>
            <person name="Stephens C."/>
            <person name="Richardson P."/>
        </authorList>
    </citation>
    <scope>NUCLEOTIDE SEQUENCE [LARGE SCALE GENOMIC DNA]</scope>
    <source>
        <strain evidence="1 2">MCS10</strain>
    </source>
</reference>
<gene>
    <name evidence="1" type="ordered locus">Mmar10_2396</name>
</gene>
<dbReference type="KEGG" id="mmr:Mmar10_2396"/>
<dbReference type="STRING" id="394221.Mmar10_2396"/>
<dbReference type="HOGENOM" id="CLU_2569790_0_0_5"/>
<dbReference type="RefSeq" id="WP_011644333.1">
    <property type="nucleotide sequence ID" value="NC_008347.1"/>
</dbReference>
<name>Q0AM05_MARMM</name>